<evidence type="ECO:0000313" key="2">
    <source>
        <dbReference type="EMBL" id="PNS15432.1"/>
    </source>
</evidence>
<organism evidence="2 3">
    <name type="scientific">Sphaceloma murrayae</name>
    <dbReference type="NCBI Taxonomy" id="2082308"/>
    <lineage>
        <taxon>Eukaryota</taxon>
        <taxon>Fungi</taxon>
        <taxon>Dikarya</taxon>
        <taxon>Ascomycota</taxon>
        <taxon>Pezizomycotina</taxon>
        <taxon>Dothideomycetes</taxon>
        <taxon>Dothideomycetidae</taxon>
        <taxon>Myriangiales</taxon>
        <taxon>Elsinoaceae</taxon>
        <taxon>Sphaceloma</taxon>
    </lineage>
</organism>
<name>A0A2K1QKH5_9PEZI</name>
<accession>A0A2K1QKH5</accession>
<dbReference type="OrthoDB" id="5355526at2759"/>
<keyword evidence="3" id="KW-1185">Reference proteome</keyword>
<dbReference type="EMBL" id="NKHZ01000070">
    <property type="protein sequence ID" value="PNS15432.1"/>
    <property type="molecule type" value="Genomic_DNA"/>
</dbReference>
<proteinExistence type="predicted"/>
<dbReference type="InParanoid" id="A0A2K1QKH5"/>
<protein>
    <submittedName>
        <fullName evidence="2">Uncharacterized protein</fullName>
    </submittedName>
</protein>
<gene>
    <name evidence="2" type="ORF">CAC42_691</name>
</gene>
<reference evidence="2 3" key="1">
    <citation type="submission" date="2017-06" db="EMBL/GenBank/DDBJ databases">
        <title>Draft genome sequence of a variant of Elsinoe murrayae.</title>
        <authorList>
            <person name="Cheng Q."/>
        </authorList>
    </citation>
    <scope>NUCLEOTIDE SEQUENCE [LARGE SCALE GENOMIC DNA]</scope>
    <source>
        <strain evidence="2 3">CQ-2017a</strain>
    </source>
</reference>
<sequence>MCIRVTERYAGCKCIYFVHGIDACPQFGRHPVEERVVYVGLNCPQHSRRRDSLPSHGQIDGQGNDQADHTTGPIASTYSVSHRDDLKVFEWTKSHTIVHVSGKSAPAALTLEAGHVRIAPVMNGRHGGK</sequence>
<comment type="caution">
    <text evidence="2">The sequence shown here is derived from an EMBL/GenBank/DDBJ whole genome shotgun (WGS) entry which is preliminary data.</text>
</comment>
<feature type="region of interest" description="Disordered" evidence="1">
    <location>
        <begin position="47"/>
        <end position="77"/>
    </location>
</feature>
<dbReference type="Proteomes" id="UP000243797">
    <property type="component" value="Unassembled WGS sequence"/>
</dbReference>
<evidence type="ECO:0000313" key="3">
    <source>
        <dbReference type="Proteomes" id="UP000243797"/>
    </source>
</evidence>
<evidence type="ECO:0000256" key="1">
    <source>
        <dbReference type="SAM" id="MobiDB-lite"/>
    </source>
</evidence>
<dbReference type="AlphaFoldDB" id="A0A2K1QKH5"/>